<protein>
    <recommendedName>
        <fullName evidence="1">Endonuclease/exonuclease/phosphatase domain-containing protein</fullName>
    </recommendedName>
</protein>
<proteinExistence type="predicted"/>
<accession>A0A1Q5TD35</accession>
<evidence type="ECO:0000313" key="3">
    <source>
        <dbReference type="Proteomes" id="UP000186955"/>
    </source>
</evidence>
<dbReference type="Proteomes" id="UP000186955">
    <property type="component" value="Unassembled WGS sequence"/>
</dbReference>
<feature type="domain" description="Endonuclease/exonuclease/phosphatase" evidence="1">
    <location>
        <begin position="122"/>
        <end position="239"/>
    </location>
</feature>
<dbReference type="EMBL" id="MNBE01000674">
    <property type="protein sequence ID" value="OKO98128.1"/>
    <property type="molecule type" value="Genomic_DNA"/>
</dbReference>
<dbReference type="Gene3D" id="3.60.10.10">
    <property type="entry name" value="Endonuclease/exonuclease/phosphatase"/>
    <property type="match status" value="1"/>
</dbReference>
<dbReference type="InterPro" id="IPR005135">
    <property type="entry name" value="Endo/exonuclease/phosphatase"/>
</dbReference>
<dbReference type="InterPro" id="IPR036691">
    <property type="entry name" value="Endo/exonu/phosph_ase_sf"/>
</dbReference>
<dbReference type="Pfam" id="PF14529">
    <property type="entry name" value="Exo_endo_phos_2"/>
    <property type="match status" value="1"/>
</dbReference>
<dbReference type="OrthoDB" id="4436005at2759"/>
<dbReference type="AlphaFoldDB" id="A0A1Q5TD35"/>
<comment type="caution">
    <text evidence="2">The sequence shown here is derived from an EMBL/GenBank/DDBJ whole genome shotgun (WGS) entry which is preliminary data.</text>
</comment>
<evidence type="ECO:0000313" key="2">
    <source>
        <dbReference type="EMBL" id="OKO98128.1"/>
    </source>
</evidence>
<gene>
    <name evidence="2" type="ORF">PENSUB_9512</name>
</gene>
<dbReference type="SUPFAM" id="SSF56219">
    <property type="entry name" value="DNase I-like"/>
    <property type="match status" value="1"/>
</dbReference>
<organism evidence="2 3">
    <name type="scientific">Penicillium subrubescens</name>
    <dbReference type="NCBI Taxonomy" id="1316194"/>
    <lineage>
        <taxon>Eukaryota</taxon>
        <taxon>Fungi</taxon>
        <taxon>Dikarya</taxon>
        <taxon>Ascomycota</taxon>
        <taxon>Pezizomycotina</taxon>
        <taxon>Eurotiomycetes</taxon>
        <taxon>Eurotiomycetidae</taxon>
        <taxon>Eurotiales</taxon>
        <taxon>Aspergillaceae</taxon>
        <taxon>Penicillium</taxon>
    </lineage>
</organism>
<name>A0A1Q5TD35_9EURO</name>
<keyword evidence="3" id="KW-1185">Reference proteome</keyword>
<evidence type="ECO:0000259" key="1">
    <source>
        <dbReference type="Pfam" id="PF14529"/>
    </source>
</evidence>
<reference evidence="2 3" key="1">
    <citation type="submission" date="2016-10" db="EMBL/GenBank/DDBJ databases">
        <title>Genome sequence of the ascomycete fungus Penicillium subrubescens.</title>
        <authorList>
            <person name="De Vries R.P."/>
            <person name="Peng M."/>
            <person name="Dilokpimol A."/>
            <person name="Hilden K."/>
            <person name="Makela M.R."/>
            <person name="Grigoriev I."/>
            <person name="Riley R."/>
            <person name="Granchi Z."/>
        </authorList>
    </citation>
    <scope>NUCLEOTIDE SEQUENCE [LARGE SCALE GENOMIC DNA]</scope>
    <source>
        <strain evidence="2 3">CBS 132785</strain>
    </source>
</reference>
<sequence length="359" mass="40270">MNHRKRPRKERVSILQLNVGRNPEAHAIALAQAHSNYIDIILLQEPYIYKDLARKITKRHPSYECFSPTDSWEVSGIPRVLTYVCRNSGIRASQLRPDTISQEILSDLLPLQISSCLGQSALIFNIYNAPVAAIRGGEAARALTCLPESYFTMPTLLAGDFNLLHTKWQPSLHRPPTAFAGAFTEWLDERGLRFTSEADIPTHNRGNVLDLAFVSSSPSLLGASTRVAHHLDATSDYRPLLTDMPWEHGSVETPQRLRFDTLDHTRFPTLLAANLANVRSSAESKEELDCLANEITAAIHSAYTASANKSMPRGGGQRWWNTGYKKALQDYRAGLCTQKDFRRITRPPKYNTSVTRSTR</sequence>
<dbReference type="STRING" id="1316194.A0A1Q5TD35"/>
<dbReference type="GO" id="GO:0003824">
    <property type="term" value="F:catalytic activity"/>
    <property type="evidence" value="ECO:0007669"/>
    <property type="project" value="InterPro"/>
</dbReference>